<sequence>MSSSVVTAPSSHTRSESFYFDDGDIVVQVEDTLLCFHAFHLQRATAHFDDVMRARDADVLEGDTLPGFSDDHPLRLEDIKREDFENLLWFFYDSAYKWSGTVDGRLTPKWESVLLLAEKYGMNQVAKVTCYALDRAGALDDVRKIALCARHDMGKDWVLEALRRVLLRGEPLSIEESRLLGLETAATLAAAREKLHCNRVDQGPCAVGLRCTKNQCGYTAVCKEGLHLCYAFGGSNHITLCPRLRNLGPVADVPDEHLQSIEFSRTQATTSALSGQVAVHPQGEMFFKVENSVVRIHSYHLKRASSVFVDMLQIPNGGISAEGRSADHPISLDVKKQDFDSLLWFFYDSPYQWSYITDPSLSVKWEAVLAIADMFNMEDVCRVATYALDHHGGLTDIRKISLCVRHSVGTTWALQALQNVCVRQDAITPDEARDMGLEMTTLLAAAREQAMRQQFKCSSGAIKIAPEVAQKIVTDTILHTQGG</sequence>
<dbReference type="Pfam" id="PF00651">
    <property type="entry name" value="BTB"/>
    <property type="match status" value="1"/>
</dbReference>
<feature type="domain" description="BTB" evidence="1">
    <location>
        <begin position="23"/>
        <end position="100"/>
    </location>
</feature>
<dbReference type="Proteomes" id="UP000320762">
    <property type="component" value="Unassembled WGS sequence"/>
</dbReference>
<dbReference type="AlphaFoldDB" id="A0A550CXZ5"/>
<organism evidence="2 3">
    <name type="scientific">Schizophyllum amplum</name>
    <dbReference type="NCBI Taxonomy" id="97359"/>
    <lineage>
        <taxon>Eukaryota</taxon>
        <taxon>Fungi</taxon>
        <taxon>Dikarya</taxon>
        <taxon>Basidiomycota</taxon>
        <taxon>Agaricomycotina</taxon>
        <taxon>Agaricomycetes</taxon>
        <taxon>Agaricomycetidae</taxon>
        <taxon>Agaricales</taxon>
        <taxon>Schizophyllaceae</taxon>
        <taxon>Schizophyllum</taxon>
    </lineage>
</organism>
<evidence type="ECO:0000313" key="3">
    <source>
        <dbReference type="Proteomes" id="UP000320762"/>
    </source>
</evidence>
<evidence type="ECO:0000259" key="1">
    <source>
        <dbReference type="PROSITE" id="PS50097"/>
    </source>
</evidence>
<evidence type="ECO:0000313" key="2">
    <source>
        <dbReference type="EMBL" id="TRM69665.1"/>
    </source>
</evidence>
<dbReference type="EMBL" id="VDMD01000001">
    <property type="protein sequence ID" value="TRM69665.1"/>
    <property type="molecule type" value="Genomic_DNA"/>
</dbReference>
<dbReference type="PROSITE" id="PS50097">
    <property type="entry name" value="BTB"/>
    <property type="match status" value="1"/>
</dbReference>
<gene>
    <name evidence="2" type="ORF">BD626DRAFT_563403</name>
</gene>
<dbReference type="OrthoDB" id="2593747at2759"/>
<protein>
    <recommendedName>
        <fullName evidence="1">BTB domain-containing protein</fullName>
    </recommendedName>
</protein>
<proteinExistence type="predicted"/>
<dbReference type="InterPro" id="IPR011333">
    <property type="entry name" value="SKP1/BTB/POZ_sf"/>
</dbReference>
<dbReference type="SUPFAM" id="SSF54695">
    <property type="entry name" value="POZ domain"/>
    <property type="match status" value="1"/>
</dbReference>
<name>A0A550CXZ5_9AGAR</name>
<dbReference type="InterPro" id="IPR000210">
    <property type="entry name" value="BTB/POZ_dom"/>
</dbReference>
<keyword evidence="3" id="KW-1185">Reference proteome</keyword>
<accession>A0A550CXZ5</accession>
<comment type="caution">
    <text evidence="2">The sequence shown here is derived from an EMBL/GenBank/DDBJ whole genome shotgun (WGS) entry which is preliminary data.</text>
</comment>
<dbReference type="STRING" id="97359.A0A550CXZ5"/>
<dbReference type="SMART" id="SM00225">
    <property type="entry name" value="BTB"/>
    <property type="match status" value="2"/>
</dbReference>
<dbReference type="Gene3D" id="3.30.710.10">
    <property type="entry name" value="Potassium Channel Kv1.1, Chain A"/>
    <property type="match status" value="2"/>
</dbReference>
<reference evidence="2 3" key="1">
    <citation type="journal article" date="2019" name="New Phytol.">
        <title>Comparative genomics reveals unique wood-decay strategies and fruiting body development in the Schizophyllaceae.</title>
        <authorList>
            <person name="Almasi E."/>
            <person name="Sahu N."/>
            <person name="Krizsan K."/>
            <person name="Balint B."/>
            <person name="Kovacs G.M."/>
            <person name="Kiss B."/>
            <person name="Cseklye J."/>
            <person name="Drula E."/>
            <person name="Henrissat B."/>
            <person name="Nagy I."/>
            <person name="Chovatia M."/>
            <person name="Adam C."/>
            <person name="LaButti K."/>
            <person name="Lipzen A."/>
            <person name="Riley R."/>
            <person name="Grigoriev I.V."/>
            <person name="Nagy L.G."/>
        </authorList>
    </citation>
    <scope>NUCLEOTIDE SEQUENCE [LARGE SCALE GENOMIC DNA]</scope>
    <source>
        <strain evidence="2 3">NL-1724</strain>
    </source>
</reference>